<protein>
    <submittedName>
        <fullName evidence="2">Uncharacterized protein</fullName>
    </submittedName>
</protein>
<name>A0A7J2U324_9CREN</name>
<proteinExistence type="predicted"/>
<accession>A0A7J2U324</accession>
<sequence>MLLHFQAVVVVGNINEKAKEKVERGANNKLRHRIHQWSVKKLIELLDVKPIHIVKVSERGGII</sequence>
<gene>
    <name evidence="2" type="ORF">ENO26_06470</name>
</gene>
<dbReference type="NCBIfam" id="TIGR01766">
    <property type="entry name" value="IS200/IS605 family accessory protein TnpB-like domain"/>
    <property type="match status" value="1"/>
</dbReference>
<dbReference type="AlphaFoldDB" id="A0A7J2U324"/>
<comment type="caution">
    <text evidence="2">The sequence shown here is derived from an EMBL/GenBank/DDBJ whole genome shotgun (WGS) entry which is preliminary data.</text>
</comment>
<dbReference type="InterPro" id="IPR010095">
    <property type="entry name" value="Cas12f1-like_TNB"/>
</dbReference>
<keyword evidence="1" id="KW-0238">DNA-binding</keyword>
<dbReference type="EMBL" id="DSEU01000040">
    <property type="protein sequence ID" value="HEM67194.1"/>
    <property type="molecule type" value="Genomic_DNA"/>
</dbReference>
<evidence type="ECO:0000256" key="1">
    <source>
        <dbReference type="ARBA" id="ARBA00023125"/>
    </source>
</evidence>
<dbReference type="GO" id="GO:0003677">
    <property type="term" value="F:DNA binding"/>
    <property type="evidence" value="ECO:0007669"/>
    <property type="project" value="UniProtKB-KW"/>
</dbReference>
<organism evidence="2">
    <name type="scientific">Ignisphaera aggregans</name>
    <dbReference type="NCBI Taxonomy" id="334771"/>
    <lineage>
        <taxon>Archaea</taxon>
        <taxon>Thermoproteota</taxon>
        <taxon>Thermoprotei</taxon>
        <taxon>Desulfurococcales</taxon>
        <taxon>Desulfurococcaceae</taxon>
        <taxon>Ignisphaera</taxon>
    </lineage>
</organism>
<evidence type="ECO:0000313" key="2">
    <source>
        <dbReference type="EMBL" id="HEM67194.1"/>
    </source>
</evidence>
<reference evidence="2" key="1">
    <citation type="journal article" date="2020" name="mSystems">
        <title>Genome- and Community-Level Interaction Insights into Carbon Utilization and Element Cycling Functions of Hydrothermarchaeota in Hydrothermal Sediment.</title>
        <authorList>
            <person name="Zhou Z."/>
            <person name="Liu Y."/>
            <person name="Xu W."/>
            <person name="Pan J."/>
            <person name="Luo Z.H."/>
            <person name="Li M."/>
        </authorList>
    </citation>
    <scope>NUCLEOTIDE SEQUENCE [LARGE SCALE GENOMIC DNA]</scope>
    <source>
        <strain evidence="2">SpSt-125</strain>
    </source>
</reference>